<reference evidence="4" key="2">
    <citation type="submission" date="2015-01" db="EMBL/GenBank/DDBJ databases">
        <title>Evolutionary Origins and Diversification of the Mycorrhizal Mutualists.</title>
        <authorList>
            <consortium name="DOE Joint Genome Institute"/>
            <consortium name="Mycorrhizal Genomics Consortium"/>
            <person name="Kohler A."/>
            <person name="Kuo A."/>
            <person name="Nagy L.G."/>
            <person name="Floudas D."/>
            <person name="Copeland A."/>
            <person name="Barry K.W."/>
            <person name="Cichocki N."/>
            <person name="Veneault-Fourrey C."/>
            <person name="LaButti K."/>
            <person name="Lindquist E.A."/>
            <person name="Lipzen A."/>
            <person name="Lundell T."/>
            <person name="Morin E."/>
            <person name="Murat C."/>
            <person name="Riley R."/>
            <person name="Ohm R."/>
            <person name="Sun H."/>
            <person name="Tunlid A."/>
            <person name="Henrissat B."/>
            <person name="Grigoriev I.V."/>
            <person name="Hibbett D.S."/>
            <person name="Martin F."/>
        </authorList>
    </citation>
    <scope>NUCLEOTIDE SEQUENCE [LARGE SCALE GENOMIC DNA]</scope>
    <source>
        <strain evidence="4">Zn</strain>
    </source>
</reference>
<dbReference type="PROSITE" id="PS51212">
    <property type="entry name" value="WSC"/>
    <property type="match status" value="1"/>
</dbReference>
<protein>
    <recommendedName>
        <fullName evidence="2">WSC domain-containing protein</fullName>
    </recommendedName>
</protein>
<gene>
    <name evidence="3" type="ORF">OIDMADRAFT_148350</name>
</gene>
<feature type="domain" description="WSC" evidence="2">
    <location>
        <begin position="376"/>
        <end position="473"/>
    </location>
</feature>
<dbReference type="PANTHER" id="PTHR43662">
    <property type="match status" value="1"/>
</dbReference>
<reference evidence="3 4" key="1">
    <citation type="submission" date="2014-04" db="EMBL/GenBank/DDBJ databases">
        <authorList>
            <consortium name="DOE Joint Genome Institute"/>
            <person name="Kuo A."/>
            <person name="Martino E."/>
            <person name="Perotto S."/>
            <person name="Kohler A."/>
            <person name="Nagy L.G."/>
            <person name="Floudas D."/>
            <person name="Copeland A."/>
            <person name="Barry K.W."/>
            <person name="Cichocki N."/>
            <person name="Veneault-Fourrey C."/>
            <person name="LaButti K."/>
            <person name="Lindquist E.A."/>
            <person name="Lipzen A."/>
            <person name="Lundell T."/>
            <person name="Morin E."/>
            <person name="Murat C."/>
            <person name="Sun H."/>
            <person name="Tunlid A."/>
            <person name="Henrissat B."/>
            <person name="Grigoriev I.V."/>
            <person name="Hibbett D.S."/>
            <person name="Martin F."/>
            <person name="Nordberg H.P."/>
            <person name="Cantor M.N."/>
            <person name="Hua S.X."/>
        </authorList>
    </citation>
    <scope>NUCLEOTIDE SEQUENCE [LARGE SCALE GENOMIC DNA]</scope>
    <source>
        <strain evidence="3 4">Zn</strain>
    </source>
</reference>
<dbReference type="AlphaFoldDB" id="A0A0C3CC64"/>
<accession>A0A0C3CC64</accession>
<dbReference type="Pfam" id="PF01822">
    <property type="entry name" value="WSC"/>
    <property type="match status" value="1"/>
</dbReference>
<keyword evidence="1" id="KW-0732">Signal</keyword>
<feature type="chain" id="PRO_5002162598" description="WSC domain-containing protein" evidence="1">
    <location>
        <begin position="25"/>
        <end position="473"/>
    </location>
</feature>
<evidence type="ECO:0000259" key="2">
    <source>
        <dbReference type="PROSITE" id="PS51212"/>
    </source>
</evidence>
<evidence type="ECO:0000313" key="4">
    <source>
        <dbReference type="Proteomes" id="UP000054321"/>
    </source>
</evidence>
<dbReference type="HOGENOM" id="CLU_014722_3_0_1"/>
<dbReference type="OrthoDB" id="74764at2759"/>
<dbReference type="EMBL" id="KN832884">
    <property type="protein sequence ID" value="KIM96518.1"/>
    <property type="molecule type" value="Genomic_DNA"/>
</dbReference>
<dbReference type="InParanoid" id="A0A0C3CC64"/>
<sequence length="473" mass="50946">MMISTVSTSAILATVILLTEPVLGYFRMSCSLIQMGRVDPVLSYGTVSQHVHKISGASNININSTYARLQEAACTSCEIQKDKSAYWTPQLYYEHANGTFEEVPNGGMAVYYLGRGVDAYGNPNATPFPPGFKMFSGNNNARTYDSETMTWGNSTYPPTEVANRVTFACLNYANEPPQTYNMSSTNCPDGLRAQIEFQSCWDGVNLFEEDQSHVAYLSQIDNGACPPTHPVLFPHLFFEVLYSTASIATDGGQFVFANGDLTGFGFHGDFINGWDIPTLTAAIPCLINDADGVIAECPALAPSDDLNFATDCVETSPIFPCEPVHGLISKLPGCIIPVGYGQTVTTADNTCPNPTVAACNPNYDNEPPVPYPGNSKWTNIGCYTEATNARALTGDSYVSSTNMTGESCLAFCAGFTYAGVEYSEECYCGNTRACLQSDVPLGESENLAEGCRQTALQIGNVGEVAMFVLNLVQ</sequence>
<dbReference type="SMART" id="SM00321">
    <property type="entry name" value="WSC"/>
    <property type="match status" value="1"/>
</dbReference>
<name>A0A0C3CC64_OIDMZ</name>
<keyword evidence="4" id="KW-1185">Reference proteome</keyword>
<dbReference type="Pfam" id="PF09362">
    <property type="entry name" value="DUF1996"/>
    <property type="match status" value="1"/>
</dbReference>
<dbReference type="InterPro" id="IPR002889">
    <property type="entry name" value="WSC_carb-bd"/>
</dbReference>
<proteinExistence type="predicted"/>
<organism evidence="3 4">
    <name type="scientific">Oidiodendron maius (strain Zn)</name>
    <dbReference type="NCBI Taxonomy" id="913774"/>
    <lineage>
        <taxon>Eukaryota</taxon>
        <taxon>Fungi</taxon>
        <taxon>Dikarya</taxon>
        <taxon>Ascomycota</taxon>
        <taxon>Pezizomycotina</taxon>
        <taxon>Leotiomycetes</taxon>
        <taxon>Leotiomycetes incertae sedis</taxon>
        <taxon>Myxotrichaceae</taxon>
        <taxon>Oidiodendron</taxon>
    </lineage>
</organism>
<feature type="signal peptide" evidence="1">
    <location>
        <begin position="1"/>
        <end position="24"/>
    </location>
</feature>
<dbReference type="STRING" id="913774.A0A0C3CC64"/>
<dbReference type="PANTHER" id="PTHR43662:SF3">
    <property type="entry name" value="DOMAIN PROTEIN, PUTATIVE (AFU_ORTHOLOGUE AFUA_6G11970)-RELATED"/>
    <property type="match status" value="1"/>
</dbReference>
<evidence type="ECO:0000313" key="3">
    <source>
        <dbReference type="EMBL" id="KIM96518.1"/>
    </source>
</evidence>
<dbReference type="InterPro" id="IPR018535">
    <property type="entry name" value="DUF1996"/>
</dbReference>
<dbReference type="Proteomes" id="UP000054321">
    <property type="component" value="Unassembled WGS sequence"/>
</dbReference>
<evidence type="ECO:0000256" key="1">
    <source>
        <dbReference type="SAM" id="SignalP"/>
    </source>
</evidence>